<evidence type="ECO:0000313" key="2">
    <source>
        <dbReference type="Proteomes" id="UP000270743"/>
    </source>
</evidence>
<dbReference type="EMBL" id="UZWE01000019">
    <property type="protein sequence ID" value="VDS07332.1"/>
    <property type="molecule type" value="Genomic_DNA"/>
</dbReference>
<name>A0A3S4GNW9_9RHOB</name>
<sequence length="336" mass="34308">MTVQPIGDQARAFAMQAATNRIKTTMATLTAELASGEVADLGGRLQGNTQNLAGIEARIAALAQFGRNAAEAAAHTKGMQDALTSVQTTATRIGQSLYLDPQAATDALVATRSAEAASSLQAVIGQLNGSVGQRFLFSGMQSDTQPLASAETILTALTTQVAGLTTAADVAQAVSDWFDAPPGAGGFADVAYHGGTGGQLAPIGESMTITLTTTALSPAIRDSLKGLAAAAMVDRGALAGNGAEQRMLLQAAGKSLLDNSPPLIAEMARVGYAQQLIATAQTEGSAATATLQTARNTLREADPLATSTALSDAETKLDTLYSVIGRLSQLKLVDYL</sequence>
<keyword evidence="2" id="KW-1185">Reference proteome</keyword>
<dbReference type="Proteomes" id="UP000270743">
    <property type="component" value="Unassembled WGS sequence"/>
</dbReference>
<dbReference type="AlphaFoldDB" id="A0A3S4GNW9"/>
<evidence type="ECO:0000313" key="1">
    <source>
        <dbReference type="EMBL" id="VDS07332.1"/>
    </source>
</evidence>
<organism evidence="1 2">
    <name type="scientific">Paracoccus haematequi</name>
    <dbReference type="NCBI Taxonomy" id="2491866"/>
    <lineage>
        <taxon>Bacteria</taxon>
        <taxon>Pseudomonadati</taxon>
        <taxon>Pseudomonadota</taxon>
        <taxon>Alphaproteobacteria</taxon>
        <taxon>Rhodobacterales</taxon>
        <taxon>Paracoccaceae</taxon>
        <taxon>Paracoccus</taxon>
    </lineage>
</organism>
<dbReference type="RefSeq" id="WP_164555115.1">
    <property type="nucleotide sequence ID" value="NZ_UZWE01000019.1"/>
</dbReference>
<dbReference type="SUPFAM" id="SSF64518">
    <property type="entry name" value="Phase 1 flagellin"/>
    <property type="match status" value="1"/>
</dbReference>
<gene>
    <name evidence="1" type="ORF">PARHAE_00507</name>
</gene>
<protein>
    <submittedName>
        <fullName evidence="1">Flagellar hook-associated protein FlgL</fullName>
    </submittedName>
</protein>
<keyword evidence="1" id="KW-0282">Flagellum</keyword>
<reference evidence="1 2" key="1">
    <citation type="submission" date="2018-12" db="EMBL/GenBank/DDBJ databases">
        <authorList>
            <person name="Criscuolo A."/>
        </authorList>
    </citation>
    <scope>NUCLEOTIDE SEQUENCE [LARGE SCALE GENOMIC DNA]</scope>
    <source>
        <strain evidence="1">ACIP1116241</strain>
    </source>
</reference>
<keyword evidence="1" id="KW-0966">Cell projection</keyword>
<accession>A0A3S4GNW9</accession>
<proteinExistence type="predicted"/>
<keyword evidence="1" id="KW-0969">Cilium</keyword>